<keyword evidence="2" id="KW-1185">Reference proteome</keyword>
<evidence type="ECO:0000313" key="1">
    <source>
        <dbReference type="EMBL" id="QDU36899.1"/>
    </source>
</evidence>
<dbReference type="KEGG" id="mri:Mal4_12000"/>
<sequence length="153" mass="17701">MKRIDNKRLYRRLWMAGLLVLAMIGVARGREIYEVLRFAALYRECSAYAETLKSSRPDDVPPEVWDEENFGVGTALANVCFSTHHVPLAEMELFTADFRQQMSEPIDLTTIDWLWKRLADTGAHGEQYVGKWRPVWEESVSAARESALRRNPR</sequence>
<dbReference type="EMBL" id="CP036275">
    <property type="protein sequence ID" value="QDU36899.1"/>
    <property type="molecule type" value="Genomic_DNA"/>
</dbReference>
<dbReference type="Proteomes" id="UP000320496">
    <property type="component" value="Chromosome"/>
</dbReference>
<reference evidence="1 2" key="1">
    <citation type="submission" date="2019-02" db="EMBL/GenBank/DDBJ databases">
        <title>Deep-cultivation of Planctomycetes and their phenomic and genomic characterization uncovers novel biology.</title>
        <authorList>
            <person name="Wiegand S."/>
            <person name="Jogler M."/>
            <person name="Boedeker C."/>
            <person name="Pinto D."/>
            <person name="Vollmers J."/>
            <person name="Rivas-Marin E."/>
            <person name="Kohn T."/>
            <person name="Peeters S.H."/>
            <person name="Heuer A."/>
            <person name="Rast P."/>
            <person name="Oberbeckmann S."/>
            <person name="Bunk B."/>
            <person name="Jeske O."/>
            <person name="Meyerdierks A."/>
            <person name="Storesund J.E."/>
            <person name="Kallscheuer N."/>
            <person name="Luecker S."/>
            <person name="Lage O.M."/>
            <person name="Pohl T."/>
            <person name="Merkel B.J."/>
            <person name="Hornburger P."/>
            <person name="Mueller R.-W."/>
            <person name="Bruemmer F."/>
            <person name="Labrenz M."/>
            <person name="Spormann A.M."/>
            <person name="Op den Camp H."/>
            <person name="Overmann J."/>
            <person name="Amann R."/>
            <person name="Jetten M.S.M."/>
            <person name="Mascher T."/>
            <person name="Medema M.H."/>
            <person name="Devos D.P."/>
            <person name="Kaster A.-K."/>
            <person name="Ovreas L."/>
            <person name="Rohde M."/>
            <person name="Galperin M.Y."/>
            <person name="Jogler C."/>
        </authorList>
    </citation>
    <scope>NUCLEOTIDE SEQUENCE [LARGE SCALE GENOMIC DNA]</scope>
    <source>
        <strain evidence="1 2">Mal4</strain>
    </source>
</reference>
<dbReference type="AlphaFoldDB" id="A0A517Z341"/>
<accession>A0A517Z341</accession>
<protein>
    <submittedName>
        <fullName evidence="1">Uncharacterized protein</fullName>
    </submittedName>
</protein>
<proteinExistence type="predicted"/>
<organism evidence="1 2">
    <name type="scientific">Maioricimonas rarisocia</name>
    <dbReference type="NCBI Taxonomy" id="2528026"/>
    <lineage>
        <taxon>Bacteria</taxon>
        <taxon>Pseudomonadati</taxon>
        <taxon>Planctomycetota</taxon>
        <taxon>Planctomycetia</taxon>
        <taxon>Planctomycetales</taxon>
        <taxon>Planctomycetaceae</taxon>
        <taxon>Maioricimonas</taxon>
    </lineage>
</organism>
<gene>
    <name evidence="1" type="ORF">Mal4_12000</name>
</gene>
<name>A0A517Z341_9PLAN</name>
<evidence type="ECO:0000313" key="2">
    <source>
        <dbReference type="Proteomes" id="UP000320496"/>
    </source>
</evidence>